<dbReference type="Proteomes" id="UP000179179">
    <property type="component" value="Unassembled WGS sequence"/>
</dbReference>
<evidence type="ECO:0000256" key="5">
    <source>
        <dbReference type="ARBA" id="ARBA00023235"/>
    </source>
</evidence>
<dbReference type="OrthoDB" id="270167at2759"/>
<evidence type="ECO:0000256" key="1">
    <source>
        <dbReference type="ARBA" id="ARBA00005005"/>
    </source>
</evidence>
<sequence length="906" mass="103830">MSNQDYQYFKVTVPEPWIAHVEINRPGQVNAFLEDGWREMRTVFDRLSTDPSVRAIVFSGSGEKGFSVGIDLRWVSGNDSPFMVGPGEAVDPGRRAVTTLRRFGVEFQECISSIEKCEKPVICAMHGYALGMAMDVCSATDMRICSKDTVFCVKEVDIGIASDIGILARLPKVVGSYTWVKDVAMSGRNFDADEALRVGFVSTVLPTKKHVVEEAFRVARNLSGKSPVAVQTIKHFLDYSRDRTVPEVGALKIRKILPPSRKNASRHVRTLANIQRRSSSSIVSTLLDLQDHGIFDERDAAWIKKLEILYVNSSSQSRKRRWNGEIVCDNDEQKQLRRAHVNASYERKYVAVSYTWQALPSQLSSHGSYLVQSRDGRYAGVSQVRDQVLDRVIAYVNYLKETKGFVRGFWIDQECIDQKNATMQQRAIQSMEYVYANSAFPVALLSVRIESERHLQDLIYILERKSPTRNQENGRVRRVLNLLDYITSDPWWDRGWTFQEDYCSSTKMCLLIPHSSTLDKFKKKYKGLFGNLAGELCIKSVDLRSRATEFCMDYRQDPRYKTRCEKILDRAAKYNVQLLEPDNEGHRTIRRSMSPLVFSNVGKRKITVESDRLAVIANCLGYYDRLNTRQMDRKRCSLSMAMLLLYLLNGEILMNGPDNSRDAARSNIFDYLKGQSLRTFQTPDVNQKLTFIKSCRFPDVQFSEEGILTSGHLWRLGKIVSDPRTTGRPHEGRDYELNSYQRMRLRQLSRHLGSGDHQVIASAIEKYLDEDKRWGDKDITFSKYYKDLMAEEIVKAMDDRGSDRLRLGLLISQDSRFGGNPYRGVFTREAGHPWTGEEKYIFTAVRSDETRPDGIEKHVSLEVELLNSPRNGPKRLIIKRWINGLFFFDGCPITNVVFPWPKSLLV</sequence>
<dbReference type="EMBL" id="LYCR01000006">
    <property type="protein sequence ID" value="OGM49952.1"/>
    <property type="molecule type" value="Genomic_DNA"/>
</dbReference>
<keyword evidence="5" id="KW-0413">Isomerase</keyword>
<dbReference type="GeneID" id="34444850"/>
<evidence type="ECO:0000313" key="8">
    <source>
        <dbReference type="Proteomes" id="UP000179179"/>
    </source>
</evidence>
<dbReference type="Pfam" id="PF06985">
    <property type="entry name" value="HET"/>
    <property type="match status" value="1"/>
</dbReference>
<keyword evidence="3" id="KW-0276">Fatty acid metabolism</keyword>
<dbReference type="STRING" id="109264.A0A1F8AE35"/>
<evidence type="ECO:0000259" key="6">
    <source>
        <dbReference type="Pfam" id="PF06985"/>
    </source>
</evidence>
<dbReference type="Gene3D" id="1.10.12.10">
    <property type="entry name" value="Lyase 2-enoyl-coa Hydratase, Chain A, domain 2"/>
    <property type="match status" value="1"/>
</dbReference>
<dbReference type="Gene3D" id="3.90.226.10">
    <property type="entry name" value="2-enoyl-CoA Hydratase, Chain A, domain 1"/>
    <property type="match status" value="1"/>
</dbReference>
<dbReference type="UniPathway" id="UPA00659"/>
<dbReference type="GO" id="GO:0006635">
    <property type="term" value="P:fatty acid beta-oxidation"/>
    <property type="evidence" value="ECO:0007669"/>
    <property type="project" value="UniProtKB-UniPathway"/>
</dbReference>
<dbReference type="SUPFAM" id="SSF52096">
    <property type="entry name" value="ClpP/crotonase"/>
    <property type="match status" value="1"/>
</dbReference>
<evidence type="ECO:0000256" key="3">
    <source>
        <dbReference type="ARBA" id="ARBA00022832"/>
    </source>
</evidence>
<dbReference type="InterPro" id="IPR010730">
    <property type="entry name" value="HET"/>
</dbReference>
<dbReference type="CDD" id="cd06558">
    <property type="entry name" value="crotonase-like"/>
    <property type="match status" value="1"/>
</dbReference>
<dbReference type="InterPro" id="IPR001753">
    <property type="entry name" value="Enoyl-CoA_hydra/iso"/>
</dbReference>
<dbReference type="InterPro" id="IPR045002">
    <property type="entry name" value="Ech1-like"/>
</dbReference>
<evidence type="ECO:0000256" key="4">
    <source>
        <dbReference type="ARBA" id="ARBA00023098"/>
    </source>
</evidence>
<keyword evidence="8" id="KW-1185">Reference proteome</keyword>
<reference evidence="7 8" key="1">
    <citation type="journal article" date="2016" name="Genome Biol. Evol.">
        <title>Draft genome sequence of an aflatoxigenic Aspergillus species, A. bombycis.</title>
        <authorList>
            <person name="Moore G.G."/>
            <person name="Mack B.M."/>
            <person name="Beltz S.B."/>
            <person name="Gilbert M.K."/>
        </authorList>
    </citation>
    <scope>NUCLEOTIDE SEQUENCE [LARGE SCALE GENOMIC DNA]</scope>
    <source>
        <strain evidence="8">NRRL 26010</strain>
    </source>
</reference>
<dbReference type="InterPro" id="IPR014748">
    <property type="entry name" value="Enoyl-CoA_hydra_C"/>
</dbReference>
<comment type="caution">
    <text evidence="7">The sequence shown here is derived from an EMBL/GenBank/DDBJ whole genome shotgun (WGS) entry which is preliminary data.</text>
</comment>
<dbReference type="InterPro" id="IPR029045">
    <property type="entry name" value="ClpP/crotonase-like_dom_sf"/>
</dbReference>
<name>A0A1F8AE35_9EURO</name>
<dbReference type="GO" id="GO:0005739">
    <property type="term" value="C:mitochondrion"/>
    <property type="evidence" value="ECO:0007669"/>
    <property type="project" value="TreeGrafter"/>
</dbReference>
<dbReference type="AlphaFoldDB" id="A0A1F8AE35"/>
<dbReference type="PANTHER" id="PTHR43149:SF1">
    <property type="entry name" value="DELTA(3,5)-DELTA(2,4)-DIENOYL-COA ISOMERASE, MITOCHONDRIAL"/>
    <property type="match status" value="1"/>
</dbReference>
<evidence type="ECO:0000313" key="7">
    <source>
        <dbReference type="EMBL" id="OGM49952.1"/>
    </source>
</evidence>
<dbReference type="Pfam" id="PF00378">
    <property type="entry name" value="ECH_1"/>
    <property type="match status" value="1"/>
</dbReference>
<dbReference type="PANTHER" id="PTHR43149">
    <property type="entry name" value="ENOYL-COA HYDRATASE"/>
    <property type="match status" value="1"/>
</dbReference>
<comment type="pathway">
    <text evidence="1">Lipid metabolism; fatty acid beta-oxidation.</text>
</comment>
<protein>
    <recommendedName>
        <fullName evidence="6">Heterokaryon incompatibility domain-containing protein</fullName>
    </recommendedName>
</protein>
<gene>
    <name evidence="7" type="ORF">ABOM_001460</name>
</gene>
<keyword evidence="4" id="KW-0443">Lipid metabolism</keyword>
<evidence type="ECO:0000256" key="2">
    <source>
        <dbReference type="ARBA" id="ARBA00005254"/>
    </source>
</evidence>
<feature type="domain" description="Heterokaryon incompatibility" evidence="6">
    <location>
        <begin position="349"/>
        <end position="500"/>
    </location>
</feature>
<dbReference type="GO" id="GO:0051750">
    <property type="term" value="F:delta(3,5)-delta(2,4)-dienoyl-CoA isomerase activity"/>
    <property type="evidence" value="ECO:0007669"/>
    <property type="project" value="TreeGrafter"/>
</dbReference>
<accession>A0A1F8AE35</accession>
<dbReference type="RefSeq" id="XP_022393669.1">
    <property type="nucleotide sequence ID" value="XM_022528590.1"/>
</dbReference>
<organism evidence="7 8">
    <name type="scientific">Aspergillus bombycis</name>
    <dbReference type="NCBI Taxonomy" id="109264"/>
    <lineage>
        <taxon>Eukaryota</taxon>
        <taxon>Fungi</taxon>
        <taxon>Dikarya</taxon>
        <taxon>Ascomycota</taxon>
        <taxon>Pezizomycotina</taxon>
        <taxon>Eurotiomycetes</taxon>
        <taxon>Eurotiomycetidae</taxon>
        <taxon>Eurotiales</taxon>
        <taxon>Aspergillaceae</taxon>
        <taxon>Aspergillus</taxon>
    </lineage>
</organism>
<comment type="similarity">
    <text evidence="2">Belongs to the enoyl-CoA hydratase/isomerase family.</text>
</comment>
<proteinExistence type="inferred from homology"/>